<evidence type="ECO:0000313" key="1">
    <source>
        <dbReference type="EnsemblMetazoa" id="XP_028513809.1"/>
    </source>
</evidence>
<dbReference type="Proteomes" id="UP000887567">
    <property type="component" value="Unplaced"/>
</dbReference>
<proteinExistence type="predicted"/>
<keyword evidence="2" id="KW-1185">Reference proteome</keyword>
<dbReference type="Gene3D" id="3.60.10.10">
    <property type="entry name" value="Endonuclease/exonuclease/phosphatase"/>
    <property type="match status" value="1"/>
</dbReference>
<reference evidence="1" key="1">
    <citation type="submission" date="2022-11" db="UniProtKB">
        <authorList>
            <consortium name="EnsemblMetazoa"/>
        </authorList>
    </citation>
    <scope>IDENTIFICATION</scope>
</reference>
<protein>
    <submittedName>
        <fullName evidence="1">Uncharacterized protein</fullName>
    </submittedName>
</protein>
<dbReference type="KEGG" id="epa:110235486"/>
<dbReference type="InterPro" id="IPR036691">
    <property type="entry name" value="Endo/exonu/phosph_ase_sf"/>
</dbReference>
<dbReference type="AlphaFoldDB" id="A0A913YFI1"/>
<dbReference type="OrthoDB" id="5982747at2759"/>
<dbReference type="PANTHER" id="PTHR36191">
    <property type="entry name" value="ENDO/EXONUCLEASE/PHOSPHATASE DOMAIN-CONTAINING PROTEIN-RELATED"/>
    <property type="match status" value="1"/>
</dbReference>
<accession>A0A913YFI1</accession>
<dbReference type="SUPFAM" id="SSF56219">
    <property type="entry name" value="DNase I-like"/>
    <property type="match status" value="1"/>
</dbReference>
<dbReference type="PANTHER" id="PTHR36191:SF11">
    <property type="entry name" value="BRCT DOMAIN-CONTAINING PROTEIN"/>
    <property type="match status" value="1"/>
</dbReference>
<dbReference type="EnsemblMetazoa" id="XM_028658008.1">
    <property type="protein sequence ID" value="XP_028513809.1"/>
    <property type="gene ID" value="LOC110235486"/>
</dbReference>
<dbReference type="OMA" id="RIFMSVN"/>
<sequence>MSTSKENTQFGHGLVMANLNINGLLAHIDELRVFLTMAKIDILAINETKIDSSISNNEIHISGFDIARNDRIVNGEYGGGVLFYIRNNLNYQIRRDLDDELLEVLTIEITKPRSKPFIINLFGLTQLITEPTRITEKTKTLIDLCITNTPEKIIQSGVYHLGISDHSLVFMTRI</sequence>
<evidence type="ECO:0000313" key="2">
    <source>
        <dbReference type="Proteomes" id="UP000887567"/>
    </source>
</evidence>
<dbReference type="GeneID" id="110235486"/>
<organism evidence="1 2">
    <name type="scientific">Exaiptasia diaphana</name>
    <name type="common">Tropical sea anemone</name>
    <name type="synonym">Aiptasia pulchella</name>
    <dbReference type="NCBI Taxonomy" id="2652724"/>
    <lineage>
        <taxon>Eukaryota</taxon>
        <taxon>Metazoa</taxon>
        <taxon>Cnidaria</taxon>
        <taxon>Anthozoa</taxon>
        <taxon>Hexacorallia</taxon>
        <taxon>Actiniaria</taxon>
        <taxon>Aiptasiidae</taxon>
        <taxon>Exaiptasia</taxon>
    </lineage>
</organism>
<name>A0A913YFI1_EXADI</name>
<dbReference type="RefSeq" id="XP_028513809.1">
    <property type="nucleotide sequence ID" value="XM_028658008.1"/>
</dbReference>